<sequence>MAAHQSRGHMGHHHNHDTTLLTSSDKHDAAVRITRIGLYVNLGMAIGKGVGGYVFHSQALSADAVHSLTDLVSDFMTLATVAWALKPPTDRFPFGFGKVESLGSLGVSSLLLAGGVLMGWSSVIELCHLYAPAAADLLSTLGLAGHGHSHVHAIPNIQAAWLAGASVLVKEWLYWATLKVARERKSSVLESNAVHHRVDSLTGIAALVSIAVSNVYPTFSGMDAVGGMLISWLVIRAGWGNTRKALVELADAGIDPEVKGKVDRAVKAALESRALPGELRGVQGVKAGQSLYIDVELALPGAVTVAETRETEEVVREGVANRVRGARRVRVRFVSAEERGAGFAEEFISPSVSARSTPEPEEHHHDGHDHGNGELKKRR</sequence>
<dbReference type="Proteomes" id="UP000799640">
    <property type="component" value="Unassembled WGS sequence"/>
</dbReference>
<feature type="region of interest" description="Disordered" evidence="8">
    <location>
        <begin position="1"/>
        <end position="21"/>
    </location>
</feature>
<dbReference type="FunFam" id="1.20.1510.10:FF:000013">
    <property type="entry name" value="Cation efflux family protein"/>
    <property type="match status" value="1"/>
</dbReference>
<keyword evidence="3" id="KW-0813">Transport</keyword>
<name>A0A6G1HUA1_9PEZI</name>
<keyword evidence="6" id="KW-0406">Ion transport</keyword>
<evidence type="ECO:0000256" key="2">
    <source>
        <dbReference type="ARBA" id="ARBA00008873"/>
    </source>
</evidence>
<feature type="region of interest" description="Disordered" evidence="8">
    <location>
        <begin position="345"/>
        <end position="379"/>
    </location>
</feature>
<keyword evidence="5" id="KW-1133">Transmembrane helix</keyword>
<dbReference type="InterPro" id="IPR002524">
    <property type="entry name" value="Cation_efflux"/>
</dbReference>
<feature type="compositionally biased region" description="Basic and acidic residues" evidence="8">
    <location>
        <begin position="358"/>
        <end position="379"/>
    </location>
</feature>
<dbReference type="AlphaFoldDB" id="A0A6G1HUA1"/>
<gene>
    <name evidence="10" type="ORF">EJ06DRAFT_522345</name>
</gene>
<proteinExistence type="inferred from homology"/>
<dbReference type="InterPro" id="IPR027469">
    <property type="entry name" value="Cation_efflux_TMD_sf"/>
</dbReference>
<feature type="compositionally biased region" description="Basic residues" evidence="8">
    <location>
        <begin position="1"/>
        <end position="15"/>
    </location>
</feature>
<evidence type="ECO:0000256" key="6">
    <source>
        <dbReference type="ARBA" id="ARBA00023065"/>
    </source>
</evidence>
<accession>A0A6G1HUA1</accession>
<keyword evidence="4" id="KW-0812">Transmembrane</keyword>
<dbReference type="GO" id="GO:0005739">
    <property type="term" value="C:mitochondrion"/>
    <property type="evidence" value="ECO:0007669"/>
    <property type="project" value="UniProtKB-ARBA"/>
</dbReference>
<dbReference type="GO" id="GO:0030003">
    <property type="term" value="P:intracellular monoatomic cation homeostasis"/>
    <property type="evidence" value="ECO:0007669"/>
    <property type="project" value="UniProtKB-ARBA"/>
</dbReference>
<dbReference type="OrthoDB" id="435980at2759"/>
<evidence type="ECO:0000256" key="7">
    <source>
        <dbReference type="ARBA" id="ARBA00023136"/>
    </source>
</evidence>
<feature type="domain" description="Cation efflux protein transmembrane" evidence="9">
    <location>
        <begin position="36"/>
        <end position="249"/>
    </location>
</feature>
<dbReference type="FunFam" id="3.30.70.1350:FF:000010">
    <property type="entry name" value="Cation efflux family protein, putative"/>
    <property type="match status" value="1"/>
</dbReference>
<evidence type="ECO:0000313" key="10">
    <source>
        <dbReference type="EMBL" id="KAF2399409.1"/>
    </source>
</evidence>
<comment type="similarity">
    <text evidence="2">Belongs to the cation diffusion facilitator (CDF) transporter (TC 2.A.4) family. SLC30A subfamily.</text>
</comment>
<dbReference type="Pfam" id="PF01545">
    <property type="entry name" value="Cation_efflux"/>
    <property type="match status" value="1"/>
</dbReference>
<keyword evidence="11" id="KW-1185">Reference proteome</keyword>
<dbReference type="GO" id="GO:0098771">
    <property type="term" value="P:inorganic ion homeostasis"/>
    <property type="evidence" value="ECO:0007669"/>
    <property type="project" value="UniProtKB-ARBA"/>
</dbReference>
<dbReference type="PANTHER" id="PTHR43840">
    <property type="entry name" value="MITOCHONDRIAL METAL TRANSPORTER 1-RELATED"/>
    <property type="match status" value="1"/>
</dbReference>
<dbReference type="PANTHER" id="PTHR43840:SF15">
    <property type="entry name" value="MITOCHONDRIAL METAL TRANSPORTER 1-RELATED"/>
    <property type="match status" value="1"/>
</dbReference>
<organism evidence="10 11">
    <name type="scientific">Trichodelitschia bisporula</name>
    <dbReference type="NCBI Taxonomy" id="703511"/>
    <lineage>
        <taxon>Eukaryota</taxon>
        <taxon>Fungi</taxon>
        <taxon>Dikarya</taxon>
        <taxon>Ascomycota</taxon>
        <taxon>Pezizomycotina</taxon>
        <taxon>Dothideomycetes</taxon>
        <taxon>Dothideomycetes incertae sedis</taxon>
        <taxon>Phaeotrichales</taxon>
        <taxon>Phaeotrichaceae</taxon>
        <taxon>Trichodelitschia</taxon>
    </lineage>
</organism>
<dbReference type="SUPFAM" id="SSF161111">
    <property type="entry name" value="Cation efflux protein transmembrane domain-like"/>
    <property type="match status" value="1"/>
</dbReference>
<dbReference type="GO" id="GO:0008324">
    <property type="term" value="F:monoatomic cation transmembrane transporter activity"/>
    <property type="evidence" value="ECO:0007669"/>
    <property type="project" value="InterPro"/>
</dbReference>
<dbReference type="GO" id="GO:0016020">
    <property type="term" value="C:membrane"/>
    <property type="evidence" value="ECO:0007669"/>
    <property type="project" value="UniProtKB-SubCell"/>
</dbReference>
<dbReference type="InterPro" id="IPR050291">
    <property type="entry name" value="CDF_Transporter"/>
</dbReference>
<keyword evidence="7" id="KW-0472">Membrane</keyword>
<dbReference type="Gene3D" id="1.20.1510.10">
    <property type="entry name" value="Cation efflux protein transmembrane domain"/>
    <property type="match status" value="1"/>
</dbReference>
<evidence type="ECO:0000256" key="4">
    <source>
        <dbReference type="ARBA" id="ARBA00022692"/>
    </source>
</evidence>
<dbReference type="EMBL" id="ML996697">
    <property type="protein sequence ID" value="KAF2399409.1"/>
    <property type="molecule type" value="Genomic_DNA"/>
</dbReference>
<comment type="subcellular location">
    <subcellularLocation>
        <location evidence="1">Membrane</location>
        <topology evidence="1">Multi-pass membrane protein</topology>
    </subcellularLocation>
</comment>
<dbReference type="NCBIfam" id="TIGR01297">
    <property type="entry name" value="CDF"/>
    <property type="match status" value="1"/>
</dbReference>
<protein>
    <submittedName>
        <fullName evidence="10">Cation efflux protein</fullName>
    </submittedName>
</protein>
<evidence type="ECO:0000256" key="5">
    <source>
        <dbReference type="ARBA" id="ARBA00022989"/>
    </source>
</evidence>
<evidence type="ECO:0000256" key="3">
    <source>
        <dbReference type="ARBA" id="ARBA00022448"/>
    </source>
</evidence>
<evidence type="ECO:0000313" key="11">
    <source>
        <dbReference type="Proteomes" id="UP000799640"/>
    </source>
</evidence>
<evidence type="ECO:0000256" key="8">
    <source>
        <dbReference type="SAM" id="MobiDB-lite"/>
    </source>
</evidence>
<dbReference type="InterPro" id="IPR058533">
    <property type="entry name" value="Cation_efflux_TM"/>
</dbReference>
<evidence type="ECO:0000259" key="9">
    <source>
        <dbReference type="Pfam" id="PF01545"/>
    </source>
</evidence>
<evidence type="ECO:0000256" key="1">
    <source>
        <dbReference type="ARBA" id="ARBA00004141"/>
    </source>
</evidence>
<reference evidence="10" key="1">
    <citation type="journal article" date="2020" name="Stud. Mycol.">
        <title>101 Dothideomycetes genomes: a test case for predicting lifestyles and emergence of pathogens.</title>
        <authorList>
            <person name="Haridas S."/>
            <person name="Albert R."/>
            <person name="Binder M."/>
            <person name="Bloem J."/>
            <person name="Labutti K."/>
            <person name="Salamov A."/>
            <person name="Andreopoulos B."/>
            <person name="Baker S."/>
            <person name="Barry K."/>
            <person name="Bills G."/>
            <person name="Bluhm B."/>
            <person name="Cannon C."/>
            <person name="Castanera R."/>
            <person name="Culley D."/>
            <person name="Daum C."/>
            <person name="Ezra D."/>
            <person name="Gonzalez J."/>
            <person name="Henrissat B."/>
            <person name="Kuo A."/>
            <person name="Liang C."/>
            <person name="Lipzen A."/>
            <person name="Lutzoni F."/>
            <person name="Magnuson J."/>
            <person name="Mondo S."/>
            <person name="Nolan M."/>
            <person name="Ohm R."/>
            <person name="Pangilinan J."/>
            <person name="Park H.-J."/>
            <person name="Ramirez L."/>
            <person name="Alfaro M."/>
            <person name="Sun H."/>
            <person name="Tritt A."/>
            <person name="Yoshinaga Y."/>
            <person name="Zwiers L.-H."/>
            <person name="Turgeon B."/>
            <person name="Goodwin S."/>
            <person name="Spatafora J."/>
            <person name="Crous P."/>
            <person name="Grigoriev I."/>
        </authorList>
    </citation>
    <scope>NUCLEOTIDE SEQUENCE</scope>
    <source>
        <strain evidence="10">CBS 262.69</strain>
    </source>
</reference>